<dbReference type="PANTHER" id="PTHR28613">
    <property type="entry name" value="SI:CH211-232M10.4-RELATED"/>
    <property type="match status" value="1"/>
</dbReference>
<accession>A0A8B6YAS6</accession>
<proteinExistence type="predicted"/>
<keyword evidence="3" id="KW-1185">Reference proteome</keyword>
<protein>
    <submittedName>
        <fullName evidence="4">Uncharacterized protein LOC102514443</fullName>
    </submittedName>
</protein>
<evidence type="ECO:0000313" key="3">
    <source>
        <dbReference type="Proteomes" id="UP000694856"/>
    </source>
</evidence>
<dbReference type="AlphaFoldDB" id="A0A8B6YAS6"/>
<dbReference type="Proteomes" id="UP000694856">
    <property type="component" value="Chromosome 18"/>
</dbReference>
<sequence length="647" mass="69386">MVLRGRGERNVDTSLPHCGGRGESTTLSPKENFPLGEPEALKLQELCRVTPGADTAHAEKAAARAAGRTAPPPRSGAVSLSLLLAGERRSRFAAPLAPPPVLLAPAAALPWGPSGRSGPVAAPPAGSLLQTWRRRQWELMELPMNAVDKSTKRTGLGRCRHFFWLGVAFDTVGATLLFTGVFADLLFYDLLLYLGSIIIFLSLLWWVFWYTGNIELTSEEALNRSYLLPSATILEALNQTISNRLSLTIGSISNTFLRIRRRRRRRRRHRRRFLEGTASLNMTVTGQVENQPDQGDHDKSGMKSVKESGDVEYFGREDLPKFEAVESLKGVCSLGPDARPLGPKAGVLRFVEGQSVPLVQPFTPSSLDQPLTPAILASKSLPTVPLASKSQHLPILTSKSQPVVSLASTSQLPSGTLASRSQPAIPLASKSQPVVSLASTSQLPADTLASEILPSVSLSSQSQPLAILTTAISVASQGFPLVPVAAQSHLQIPLASQSQLQNLFQTSQTQPPPVQASEAQSLATPVSLLQLLPTQSFQTQPVDPHVAEAFQDFQALYHTQQASQSSSLVQRIGPSRSPSAPEIQEKPVAFKSLPPAGQEKPTDTASLLPESPAPGAQTQPSAPPGGRPPPSQERKRYSLAQNQTPAL</sequence>
<feature type="compositionally biased region" description="Basic and acidic residues" evidence="1">
    <location>
        <begin position="294"/>
        <end position="304"/>
    </location>
</feature>
<dbReference type="InterPro" id="IPR029365">
    <property type="entry name" value="TMEM238"/>
</dbReference>
<gene>
    <name evidence="4" type="primary">LOC102514443</name>
</gene>
<evidence type="ECO:0000256" key="2">
    <source>
        <dbReference type="SAM" id="Phobius"/>
    </source>
</evidence>
<name>A0A8B6YAS6_CAMFR</name>
<reference evidence="4" key="1">
    <citation type="submission" date="2025-08" db="UniProtKB">
        <authorList>
            <consortium name="RefSeq"/>
        </authorList>
    </citation>
    <scope>IDENTIFICATION</scope>
    <source>
        <tissue evidence="4">Ear skin</tissue>
    </source>
</reference>
<feature type="compositionally biased region" description="Pro residues" evidence="1">
    <location>
        <begin position="621"/>
        <end position="631"/>
    </location>
</feature>
<feature type="region of interest" description="Disordered" evidence="1">
    <location>
        <begin position="564"/>
        <end position="647"/>
    </location>
</feature>
<feature type="transmembrane region" description="Helical" evidence="2">
    <location>
        <begin position="190"/>
        <end position="209"/>
    </location>
</feature>
<dbReference type="PANTHER" id="PTHR28613:SF6">
    <property type="entry name" value="RIKEN CDNA A930007A09 GENE"/>
    <property type="match status" value="1"/>
</dbReference>
<dbReference type="RefSeq" id="XP_006179162.2">
    <property type="nucleotide sequence ID" value="XM_006179100.2"/>
</dbReference>
<feature type="region of interest" description="Disordered" evidence="1">
    <location>
        <begin position="1"/>
        <end position="33"/>
    </location>
</feature>
<evidence type="ECO:0000256" key="1">
    <source>
        <dbReference type="SAM" id="MobiDB-lite"/>
    </source>
</evidence>
<keyword evidence="2" id="KW-0812">Transmembrane</keyword>
<keyword evidence="2" id="KW-1133">Transmembrane helix</keyword>
<evidence type="ECO:0000313" key="4">
    <source>
        <dbReference type="RefSeq" id="XP_006179162.2"/>
    </source>
</evidence>
<dbReference type="GeneID" id="102514443"/>
<feature type="transmembrane region" description="Helical" evidence="2">
    <location>
        <begin position="162"/>
        <end position="183"/>
    </location>
</feature>
<organism evidence="3 4">
    <name type="scientific">Camelus ferus</name>
    <name type="common">Wild bactrian camel</name>
    <name type="synonym">Camelus bactrianus ferus</name>
    <dbReference type="NCBI Taxonomy" id="419612"/>
    <lineage>
        <taxon>Eukaryota</taxon>
        <taxon>Metazoa</taxon>
        <taxon>Chordata</taxon>
        <taxon>Craniata</taxon>
        <taxon>Vertebrata</taxon>
        <taxon>Euteleostomi</taxon>
        <taxon>Mammalia</taxon>
        <taxon>Eutheria</taxon>
        <taxon>Laurasiatheria</taxon>
        <taxon>Artiodactyla</taxon>
        <taxon>Tylopoda</taxon>
        <taxon>Camelidae</taxon>
        <taxon>Camelus</taxon>
    </lineage>
</organism>
<feature type="region of interest" description="Disordered" evidence="1">
    <location>
        <begin position="285"/>
        <end position="304"/>
    </location>
</feature>
<feature type="compositionally biased region" description="Basic and acidic residues" evidence="1">
    <location>
        <begin position="1"/>
        <end position="11"/>
    </location>
</feature>
<dbReference type="Pfam" id="PF15125">
    <property type="entry name" value="TMEM238"/>
    <property type="match status" value="1"/>
</dbReference>
<dbReference type="KEGG" id="cfr:102514443"/>
<keyword evidence="2" id="KW-0472">Membrane</keyword>